<dbReference type="InterPro" id="IPR025711">
    <property type="entry name" value="PepSY"/>
</dbReference>
<accession>A0A840AS04</accession>
<dbReference type="Gene3D" id="3.10.450.40">
    <property type="match status" value="1"/>
</dbReference>
<organism evidence="3 4">
    <name type="scientific">Kaistia hirudinis</name>
    <dbReference type="NCBI Taxonomy" id="1293440"/>
    <lineage>
        <taxon>Bacteria</taxon>
        <taxon>Pseudomonadati</taxon>
        <taxon>Pseudomonadota</taxon>
        <taxon>Alphaproteobacteria</taxon>
        <taxon>Hyphomicrobiales</taxon>
        <taxon>Kaistiaceae</taxon>
        <taxon>Kaistia</taxon>
    </lineage>
</organism>
<dbReference type="RefSeq" id="WP_183400063.1">
    <property type="nucleotide sequence ID" value="NZ_JACIDS010000004.1"/>
</dbReference>
<dbReference type="AlphaFoldDB" id="A0A840AS04"/>
<feature type="compositionally biased region" description="Low complexity" evidence="1">
    <location>
        <begin position="139"/>
        <end position="157"/>
    </location>
</feature>
<feature type="region of interest" description="Disordered" evidence="1">
    <location>
        <begin position="1"/>
        <end position="23"/>
    </location>
</feature>
<evidence type="ECO:0000313" key="4">
    <source>
        <dbReference type="Proteomes" id="UP000553963"/>
    </source>
</evidence>
<keyword evidence="4" id="KW-1185">Reference proteome</keyword>
<comment type="caution">
    <text evidence="3">The sequence shown here is derived from an EMBL/GenBank/DDBJ whole genome shotgun (WGS) entry which is preliminary data.</text>
</comment>
<feature type="domain" description="PepSY" evidence="2">
    <location>
        <begin position="71"/>
        <end position="128"/>
    </location>
</feature>
<reference evidence="3 4" key="1">
    <citation type="submission" date="2020-08" db="EMBL/GenBank/DDBJ databases">
        <title>Genomic Encyclopedia of Type Strains, Phase IV (KMG-IV): sequencing the most valuable type-strain genomes for metagenomic binning, comparative biology and taxonomic classification.</title>
        <authorList>
            <person name="Goeker M."/>
        </authorList>
    </citation>
    <scope>NUCLEOTIDE SEQUENCE [LARGE SCALE GENOMIC DNA]</scope>
    <source>
        <strain evidence="3 4">DSM 25966</strain>
    </source>
</reference>
<evidence type="ECO:0000313" key="3">
    <source>
        <dbReference type="EMBL" id="MBB3932432.1"/>
    </source>
</evidence>
<gene>
    <name evidence="3" type="ORF">GGR25_003490</name>
</gene>
<name>A0A840AS04_9HYPH</name>
<evidence type="ECO:0000256" key="1">
    <source>
        <dbReference type="SAM" id="MobiDB-lite"/>
    </source>
</evidence>
<sequence>MADRNDRDVAQRRIEHSPDRATKQGTAMKKYIALTIILPALGFGGAGLAHAEDGNGTADRAIETQAFLSAKLSPSQALQAAETKMGGKATGVSFEGPAATPYYQVELIASNGTTQDVAVDAISGEVMKLAGSDEESGDAQDQQDAGDQGDNGENGAR</sequence>
<feature type="region of interest" description="Disordered" evidence="1">
    <location>
        <begin position="128"/>
        <end position="157"/>
    </location>
</feature>
<protein>
    <submittedName>
        <fullName evidence="3">Putative membrane protein YkoI</fullName>
    </submittedName>
</protein>
<evidence type="ECO:0000259" key="2">
    <source>
        <dbReference type="Pfam" id="PF03413"/>
    </source>
</evidence>
<dbReference type="Pfam" id="PF03413">
    <property type="entry name" value="PepSY"/>
    <property type="match status" value="1"/>
</dbReference>
<feature type="compositionally biased region" description="Basic and acidic residues" evidence="1">
    <location>
        <begin position="1"/>
        <end position="22"/>
    </location>
</feature>
<proteinExistence type="predicted"/>
<dbReference type="EMBL" id="JACIDS010000004">
    <property type="protein sequence ID" value="MBB3932432.1"/>
    <property type="molecule type" value="Genomic_DNA"/>
</dbReference>
<dbReference type="Proteomes" id="UP000553963">
    <property type="component" value="Unassembled WGS sequence"/>
</dbReference>